<dbReference type="AlphaFoldDB" id="A0A495D217"/>
<organism evidence="3 4">
    <name type="scientific">Maricaulis maris</name>
    <dbReference type="NCBI Taxonomy" id="74318"/>
    <lineage>
        <taxon>Bacteria</taxon>
        <taxon>Pseudomonadati</taxon>
        <taxon>Pseudomonadota</taxon>
        <taxon>Alphaproteobacteria</taxon>
        <taxon>Maricaulales</taxon>
        <taxon>Maricaulaceae</taxon>
        <taxon>Maricaulis</taxon>
    </lineage>
</organism>
<feature type="domain" description="SH3b" evidence="2">
    <location>
        <begin position="33"/>
        <end position="84"/>
    </location>
</feature>
<dbReference type="EMBL" id="RBIM01000006">
    <property type="protein sequence ID" value="RKQ95568.1"/>
    <property type="molecule type" value="Genomic_DNA"/>
</dbReference>
<feature type="chain" id="PRO_5019840655" evidence="1">
    <location>
        <begin position="20"/>
        <end position="205"/>
    </location>
</feature>
<dbReference type="RefSeq" id="WP_121212059.1">
    <property type="nucleotide sequence ID" value="NZ_RBIM01000006.1"/>
</dbReference>
<gene>
    <name evidence="3" type="ORF">C7435_2671</name>
</gene>
<dbReference type="InterPro" id="IPR003646">
    <property type="entry name" value="SH3-like_bac-type"/>
</dbReference>
<proteinExistence type="predicted"/>
<dbReference type="Proteomes" id="UP000273675">
    <property type="component" value="Unassembled WGS sequence"/>
</dbReference>
<comment type="caution">
    <text evidence="3">The sequence shown here is derived from an EMBL/GenBank/DDBJ whole genome shotgun (WGS) entry which is preliminary data.</text>
</comment>
<name>A0A495D217_9PROT</name>
<sequence>MRHLIGLLAIVFACGTAQAQPQLYRVVNVDQTDTLNVRATANPTAAIVDTLSPNASRVEVLEERHGWGRVIAGEGEGWINLAYLLRMERPAIGEFDAPGGLQCSGTEPFWGLQLHESGDATYYDGESLGAELALNVVDARTARARPDPHVYYLSGAAEGVAVIASGQCSDGMSDRRYGWQASVDMRSPDGVSRLVQGCCFTPVLQ</sequence>
<evidence type="ECO:0000313" key="3">
    <source>
        <dbReference type="EMBL" id="RKQ95568.1"/>
    </source>
</evidence>
<reference evidence="3 4" key="1">
    <citation type="submission" date="2018-10" db="EMBL/GenBank/DDBJ databases">
        <title>Genomic Encyclopedia of Type Strains, Phase IV (KMG-IV): sequencing the most valuable type-strain genomes for metagenomic binning, comparative biology and taxonomic classification.</title>
        <authorList>
            <person name="Goeker M."/>
        </authorList>
    </citation>
    <scope>NUCLEOTIDE SEQUENCE [LARGE SCALE GENOMIC DNA]</scope>
    <source>
        <strain evidence="3 4">DSM 4734</strain>
    </source>
</reference>
<keyword evidence="1" id="KW-0732">Signal</keyword>
<dbReference type="OrthoDB" id="5489750at2"/>
<feature type="signal peptide" evidence="1">
    <location>
        <begin position="1"/>
        <end position="19"/>
    </location>
</feature>
<accession>A0A495D217</accession>
<evidence type="ECO:0000259" key="2">
    <source>
        <dbReference type="Pfam" id="PF08239"/>
    </source>
</evidence>
<dbReference type="Gene3D" id="2.30.30.40">
    <property type="entry name" value="SH3 Domains"/>
    <property type="match status" value="1"/>
</dbReference>
<dbReference type="Pfam" id="PF08239">
    <property type="entry name" value="SH3_3"/>
    <property type="match status" value="1"/>
</dbReference>
<protein>
    <submittedName>
        <fullName evidence="3">SH3 domain-containing protein</fullName>
    </submittedName>
</protein>
<evidence type="ECO:0000313" key="4">
    <source>
        <dbReference type="Proteomes" id="UP000273675"/>
    </source>
</evidence>
<evidence type="ECO:0000256" key="1">
    <source>
        <dbReference type="SAM" id="SignalP"/>
    </source>
</evidence>